<dbReference type="SUPFAM" id="SSF52540">
    <property type="entry name" value="P-loop containing nucleoside triphosphate hydrolases"/>
    <property type="match status" value="1"/>
</dbReference>
<organism evidence="6 7">
    <name type="scientific">Clostridium tetanomorphum</name>
    <dbReference type="NCBI Taxonomy" id="1553"/>
    <lineage>
        <taxon>Bacteria</taxon>
        <taxon>Bacillati</taxon>
        <taxon>Bacillota</taxon>
        <taxon>Clostridia</taxon>
        <taxon>Eubacteriales</taxon>
        <taxon>Clostridiaceae</taxon>
        <taxon>Clostridium</taxon>
    </lineage>
</organism>
<dbReference type="CDD" id="cd03255">
    <property type="entry name" value="ABC_MJ0796_LolCDE_FtsE"/>
    <property type="match status" value="1"/>
</dbReference>
<dbReference type="Gene3D" id="3.40.50.300">
    <property type="entry name" value="P-loop containing nucleotide triphosphate hydrolases"/>
    <property type="match status" value="1"/>
</dbReference>
<evidence type="ECO:0000256" key="1">
    <source>
        <dbReference type="ARBA" id="ARBA00005417"/>
    </source>
</evidence>
<keyword evidence="3" id="KW-0547">Nucleotide-binding</keyword>
<keyword evidence="4 6" id="KW-0067">ATP-binding</keyword>
<evidence type="ECO:0000256" key="4">
    <source>
        <dbReference type="ARBA" id="ARBA00022840"/>
    </source>
</evidence>
<dbReference type="GO" id="GO:0022857">
    <property type="term" value="F:transmembrane transporter activity"/>
    <property type="evidence" value="ECO:0007669"/>
    <property type="project" value="UniProtKB-ARBA"/>
</dbReference>
<sequence>MIISLEDIRKTYDTGAIKLEALKGVNLSIEEKEFVAIMGASGSGKSTLMNILGCLDRLTSGKYILDGVDISSLDDNSLAQIRNKKIGFVFQAFNLLPKLTAIANVELPMVYAGVPKAERQEKARKALERVGLGERIHHKPNEVSGGQKQRIAIARSLVNNPSIILADEPTGNLDSKSSEEIMGIFQALNDEGVTIVMVTHEPDIAMHTKRAIVFKDGNVISDNPVKDRIIIGGQK</sequence>
<dbReference type="PROSITE" id="PS00211">
    <property type="entry name" value="ABC_TRANSPORTER_1"/>
    <property type="match status" value="1"/>
</dbReference>
<reference evidence="6 7" key="1">
    <citation type="submission" date="2020-04" db="EMBL/GenBank/DDBJ databases">
        <title>Genomic insights into acetone-butanol-ethanol (ABE) fermentation by sequencing solventogenic clostridia strains.</title>
        <authorList>
            <person name="Brown S."/>
        </authorList>
    </citation>
    <scope>NUCLEOTIDE SEQUENCE [LARGE SCALE GENOMIC DNA]</scope>
    <source>
        <strain evidence="6 7">DJ011</strain>
    </source>
</reference>
<protein>
    <submittedName>
        <fullName evidence="6">ABC transporter ATP-binding protein</fullName>
    </submittedName>
</protein>
<comment type="similarity">
    <text evidence="1">Belongs to the ABC transporter superfamily.</text>
</comment>
<proteinExistence type="inferred from homology"/>
<evidence type="ECO:0000313" key="7">
    <source>
        <dbReference type="Proteomes" id="UP000563151"/>
    </source>
</evidence>
<evidence type="ECO:0000256" key="3">
    <source>
        <dbReference type="ARBA" id="ARBA00022741"/>
    </source>
</evidence>
<dbReference type="InterPro" id="IPR017871">
    <property type="entry name" value="ABC_transporter-like_CS"/>
</dbReference>
<keyword evidence="7" id="KW-1185">Reference proteome</keyword>
<dbReference type="InterPro" id="IPR027417">
    <property type="entry name" value="P-loop_NTPase"/>
</dbReference>
<dbReference type="SMART" id="SM00382">
    <property type="entry name" value="AAA"/>
    <property type="match status" value="1"/>
</dbReference>
<dbReference type="Pfam" id="PF00005">
    <property type="entry name" value="ABC_tran"/>
    <property type="match status" value="1"/>
</dbReference>
<dbReference type="GO" id="GO:0016887">
    <property type="term" value="F:ATP hydrolysis activity"/>
    <property type="evidence" value="ECO:0007669"/>
    <property type="project" value="InterPro"/>
</dbReference>
<dbReference type="GO" id="GO:0005524">
    <property type="term" value="F:ATP binding"/>
    <property type="evidence" value="ECO:0007669"/>
    <property type="project" value="UniProtKB-KW"/>
</dbReference>
<dbReference type="PANTHER" id="PTHR42798:SF6">
    <property type="entry name" value="CELL DIVISION ATP-BINDING PROTEIN FTSE"/>
    <property type="match status" value="1"/>
</dbReference>
<gene>
    <name evidence="6" type="ORF">HGG79_04575</name>
</gene>
<dbReference type="EMBL" id="JAAZWO010000004">
    <property type="protein sequence ID" value="MBC2397058.1"/>
    <property type="molecule type" value="Genomic_DNA"/>
</dbReference>
<dbReference type="InterPro" id="IPR017911">
    <property type="entry name" value="MacB-like_ATP-bd"/>
</dbReference>
<feature type="domain" description="ABC transporter" evidence="5">
    <location>
        <begin position="3"/>
        <end position="233"/>
    </location>
</feature>
<dbReference type="InterPro" id="IPR003593">
    <property type="entry name" value="AAA+_ATPase"/>
</dbReference>
<comment type="caution">
    <text evidence="6">The sequence shown here is derived from an EMBL/GenBank/DDBJ whole genome shotgun (WGS) entry which is preliminary data.</text>
</comment>
<evidence type="ECO:0000259" key="5">
    <source>
        <dbReference type="PROSITE" id="PS50893"/>
    </source>
</evidence>
<dbReference type="PROSITE" id="PS50893">
    <property type="entry name" value="ABC_TRANSPORTER_2"/>
    <property type="match status" value="1"/>
</dbReference>
<dbReference type="InterPro" id="IPR003439">
    <property type="entry name" value="ABC_transporter-like_ATP-bd"/>
</dbReference>
<dbReference type="Proteomes" id="UP000563151">
    <property type="component" value="Unassembled WGS sequence"/>
</dbReference>
<evidence type="ECO:0000256" key="2">
    <source>
        <dbReference type="ARBA" id="ARBA00022448"/>
    </source>
</evidence>
<dbReference type="AlphaFoldDB" id="A0A923J181"/>
<dbReference type="GO" id="GO:0098796">
    <property type="term" value="C:membrane protein complex"/>
    <property type="evidence" value="ECO:0007669"/>
    <property type="project" value="UniProtKB-ARBA"/>
</dbReference>
<evidence type="ECO:0000313" key="6">
    <source>
        <dbReference type="EMBL" id="MBC2397058.1"/>
    </source>
</evidence>
<dbReference type="PANTHER" id="PTHR42798">
    <property type="entry name" value="LIPOPROTEIN-RELEASING SYSTEM ATP-BINDING PROTEIN LOLD"/>
    <property type="match status" value="1"/>
</dbReference>
<name>A0A923J181_CLOTT</name>
<keyword evidence="2" id="KW-0813">Transport</keyword>
<accession>A0A923J181</accession>
<dbReference type="FunFam" id="3.40.50.300:FF:000032">
    <property type="entry name" value="Export ABC transporter ATP-binding protein"/>
    <property type="match status" value="1"/>
</dbReference>